<gene>
    <name evidence="2" type="ORF">SDC9_73012</name>
</gene>
<evidence type="ECO:0008006" key="3">
    <source>
        <dbReference type="Google" id="ProtNLM"/>
    </source>
</evidence>
<proteinExistence type="predicted"/>
<sequence length="306" mass="33914">MIAYDQRLSSALSKSPEARTWLLSKETLDGLFLVRSEVLDQFERVRIEFFALNQQEPQLLLDRLVESRRYQQLAEPLGEALFSFVSQGMQSALVLSDELLRFSLEVDGKKQESKDGLLFLSPGMHELRFSSASYEPIAVQVDLGMGTVETLEVSLKPIAHPPLVLHALSGMGAWTLEGKTLGQGASISLSLPSYPLMITYEKEGFSKRIIQLERPVGKSLSFSSLAMELDDAHLVKDAQKDFYKRLRNTILLFGAYVGSLALSKTFAVDNPLWQVGMVGTSSVALVSGVALVMEMARYASWAGTHY</sequence>
<dbReference type="EMBL" id="VSSQ01004751">
    <property type="protein sequence ID" value="MPM26508.1"/>
    <property type="molecule type" value="Genomic_DNA"/>
</dbReference>
<keyword evidence="1" id="KW-0472">Membrane</keyword>
<reference evidence="2" key="1">
    <citation type="submission" date="2019-08" db="EMBL/GenBank/DDBJ databases">
        <authorList>
            <person name="Kucharzyk K."/>
            <person name="Murdoch R.W."/>
            <person name="Higgins S."/>
            <person name="Loffler F."/>
        </authorList>
    </citation>
    <scope>NUCLEOTIDE SEQUENCE</scope>
</reference>
<evidence type="ECO:0000313" key="2">
    <source>
        <dbReference type="EMBL" id="MPM26508.1"/>
    </source>
</evidence>
<feature type="transmembrane region" description="Helical" evidence="1">
    <location>
        <begin position="249"/>
        <end position="267"/>
    </location>
</feature>
<accession>A0A644YEV8</accession>
<evidence type="ECO:0000256" key="1">
    <source>
        <dbReference type="SAM" id="Phobius"/>
    </source>
</evidence>
<dbReference type="AlphaFoldDB" id="A0A644YEV8"/>
<keyword evidence="1" id="KW-1133">Transmembrane helix</keyword>
<feature type="transmembrane region" description="Helical" evidence="1">
    <location>
        <begin position="273"/>
        <end position="293"/>
    </location>
</feature>
<keyword evidence="1" id="KW-0812">Transmembrane</keyword>
<protein>
    <recommendedName>
        <fullName evidence="3">PEGA domain-containing protein</fullName>
    </recommendedName>
</protein>
<comment type="caution">
    <text evidence="2">The sequence shown here is derived from an EMBL/GenBank/DDBJ whole genome shotgun (WGS) entry which is preliminary data.</text>
</comment>
<name>A0A644YEV8_9ZZZZ</name>
<organism evidence="2">
    <name type="scientific">bioreactor metagenome</name>
    <dbReference type="NCBI Taxonomy" id="1076179"/>
    <lineage>
        <taxon>unclassified sequences</taxon>
        <taxon>metagenomes</taxon>
        <taxon>ecological metagenomes</taxon>
    </lineage>
</organism>